<keyword evidence="3" id="KW-1185">Reference proteome</keyword>
<feature type="transmembrane region" description="Helical" evidence="1">
    <location>
        <begin position="547"/>
        <end position="568"/>
    </location>
</feature>
<accession>I5AZK7</accession>
<dbReference type="Proteomes" id="UP000005778">
    <property type="component" value="Chromosome"/>
</dbReference>
<feature type="transmembrane region" description="Helical" evidence="1">
    <location>
        <begin position="734"/>
        <end position="753"/>
    </location>
</feature>
<keyword evidence="1" id="KW-0472">Membrane</keyword>
<feature type="transmembrane region" description="Helical" evidence="1">
    <location>
        <begin position="503"/>
        <end position="518"/>
    </location>
</feature>
<feature type="transmembrane region" description="Helical" evidence="1">
    <location>
        <begin position="1324"/>
        <end position="1345"/>
    </location>
</feature>
<feature type="transmembrane region" description="Helical" evidence="1">
    <location>
        <begin position="1259"/>
        <end position="1281"/>
    </location>
</feature>
<evidence type="ECO:0000313" key="2">
    <source>
        <dbReference type="EMBL" id="EIM62670.1"/>
    </source>
</evidence>
<dbReference type="eggNOG" id="ENOG502Z83T">
    <property type="taxonomic scope" value="Bacteria"/>
</dbReference>
<reference evidence="2 3" key="1">
    <citation type="submission" date="2011-09" db="EMBL/GenBank/DDBJ databases">
        <authorList>
            <consortium name="US DOE Joint Genome Institute (JGI-PGF)"/>
            <person name="Lucas S."/>
            <person name="Han J."/>
            <person name="Lapidus A."/>
            <person name="Cheng J.-F."/>
            <person name="Goodwin L."/>
            <person name="Pitluck S."/>
            <person name="Peters L."/>
            <person name="Land M.L."/>
            <person name="Hauser L."/>
            <person name="Orellana R."/>
            <person name="Lovley D."/>
            <person name="Woyke T.J."/>
        </authorList>
    </citation>
    <scope>NUCLEOTIDE SEQUENCE [LARGE SCALE GENOMIC DNA]</scope>
    <source>
        <strain evidence="2 3">2ac9</strain>
    </source>
</reference>
<feature type="transmembrane region" description="Helical" evidence="1">
    <location>
        <begin position="1181"/>
        <end position="1203"/>
    </location>
</feature>
<dbReference type="STRING" id="879212.DespoDRAFT_00668"/>
<dbReference type="HOGENOM" id="CLU_005797_0_0_7"/>
<gene>
    <name evidence="2" type="ORF">DespoDRAFT_00668</name>
</gene>
<sequence length="1368" mass="151750">MTIQRNIGVICILLMACAIFPAVYGQAHARSSVYVPDALAPWKEWVLQGKEQQLSCIPMYNNAGQILCAWPGELNMNLTDSGGAFKQSWQVYAQTRVDLPGSDRNWPVQVLADGKPAVVLDQDNTPGLILSPGRHTISGQFYWRTMPERLNIPSSSGLVSLSVNHQPVTFPDLDDEGRLWLKQRNREQRVEDRLKVECFRLIEDDIPARMSVALTLEVSGQARQMVLGPVYQSDRLIPVSFKSPLPARLESDGRITIQVRPGRYNIDLNLRHAGPLENVRFIRPDQAFWPDHEIWAFSARTDLRQVQISGADPVDPKQTPMPARWQSFPAYLMAPATTLAFKQIKRGDPEPAPDQLSLNRTLWLRFDGTGYFIQDKITGKKNTNWRLEMNPAIHPGQVLVDGKEQLITKRDDSDKAGIELRNGEINIVADATFENGIADVPATGWDHDFNDVNGTLNLPAGWTLINARSVDRIPGTWVGRWTLLDFFALLIFTIALSRVYSKPLAILAFVTLVLIFHEDQAPKYIWLVLLVGFALLKHLPEGRMRAFVKLCQGTALICFAAIVIPFAIQTLRIGIYPELASTWTDTSNAVIRSESRDQVIMMEEGGPKPSVAKAERQGADRNKLMRMESIAPASAPEPAGKSAQVMQQVMQYDPKARTQTGPGMPLWPAYETIGFSWSGPVNKDQSIGFFLIGPTVNLVLAFLRVALVVLLGAGMLGIGKGGIKKAGATGIKQMLPALSALVLCLTPVLSHAAQFPSKEMLEELEKRLLETDQCFNSCANLPQASIDLKKDVMTVSVAVHAAIDTAIPLPGDAGQWLPSQVTVDGLTAAGIFKKEGQFWVMVPKGRHKIDLYGAIRQQSGFQLFFPLKPRHLDIVMDGWTVEGSHPDGSFDAQLQFKRNARADGKDQQVLETGVLPAFARIERTLLLGLVWKVNTQVIRQGEASSGMVLDIPLLPGESITTEGIRVEGNTAKVNFGSGQKTLTWESFLAPADKIELKHANTRDWTEIWKVDISPVFHMEYQGTPVIFHKTGTRWYPTWHPWPGETLTLTVTRPQGIEGQTMTIEKSLLTFSPGRAAATAQLDLTINSSQGGRHTISLPKDARLQEVKIEGRIRPIRQDQNQVTLPIVPGHQEIVLQWVSAGGITPFYKTPVVNLGMESANACVDITPGSSRWPLFLGGEPALGPAVLFWSELIVILIIAFILSKTGRTPLTLLQWFLLFIGITMNHPAPAIIVAGWLIALDFRSKADRFTGMKFNLIQLGIVALTLASGACLVLSISNGLLGHPDMNIRGNGASANLLRWYHDVSGPVLPRTWMVSIPMWSYRVAMLAWALWVSFWLINILKWGWTRFCTPMLWSKVEWRKSKATPPK</sequence>
<evidence type="ECO:0000256" key="1">
    <source>
        <dbReference type="SAM" id="Phobius"/>
    </source>
</evidence>
<evidence type="ECO:0000313" key="3">
    <source>
        <dbReference type="Proteomes" id="UP000005778"/>
    </source>
</evidence>
<organism evidence="2 3">
    <name type="scientific">Desulfobacter postgatei 2ac9</name>
    <dbReference type="NCBI Taxonomy" id="879212"/>
    <lineage>
        <taxon>Bacteria</taxon>
        <taxon>Pseudomonadati</taxon>
        <taxon>Thermodesulfobacteriota</taxon>
        <taxon>Desulfobacteria</taxon>
        <taxon>Desulfobacterales</taxon>
        <taxon>Desulfobacteraceae</taxon>
        <taxon>Desulfobacter</taxon>
    </lineage>
</organism>
<dbReference type="RefSeq" id="WP_004071342.1">
    <property type="nucleotide sequence ID" value="NZ_CM001488.1"/>
</dbReference>
<protein>
    <submittedName>
        <fullName evidence="2">Uncharacterized protein</fullName>
    </submittedName>
</protein>
<feature type="transmembrane region" description="Helical" evidence="1">
    <location>
        <begin position="1215"/>
        <end position="1239"/>
    </location>
</feature>
<name>I5AZK7_9BACT</name>
<keyword evidence="1" id="KW-0812">Transmembrane</keyword>
<feature type="transmembrane region" description="Helical" evidence="1">
    <location>
        <begin position="687"/>
        <end position="713"/>
    </location>
</feature>
<keyword evidence="1" id="KW-1133">Transmembrane helix</keyword>
<dbReference type="PROSITE" id="PS51257">
    <property type="entry name" value="PROKAR_LIPOPROTEIN"/>
    <property type="match status" value="1"/>
</dbReference>
<proteinExistence type="predicted"/>
<reference evidence="2 3" key="2">
    <citation type="submission" date="2012-02" db="EMBL/GenBank/DDBJ databases">
        <title>Improved High-Quality Draft sequence of Desulfobacter postgatei 2ac9.</title>
        <authorList>
            <consortium name="US DOE Joint Genome Institute"/>
            <person name="Lucas S."/>
            <person name="Han J."/>
            <person name="Lapidus A."/>
            <person name="Cheng J.-F."/>
            <person name="Goodwin L."/>
            <person name="Pitluck S."/>
            <person name="Peters L."/>
            <person name="Ovchinnikova G."/>
            <person name="Held B."/>
            <person name="Detter J.C."/>
            <person name="Han C."/>
            <person name="Tapia R."/>
            <person name="Land M."/>
            <person name="Hauser L."/>
            <person name="Kyrpides N."/>
            <person name="Ivanova N."/>
            <person name="Pagani I."/>
            <person name="Orellana R."/>
            <person name="Lovley D."/>
            <person name="Woyke T."/>
        </authorList>
    </citation>
    <scope>NUCLEOTIDE SEQUENCE [LARGE SCALE GENOMIC DNA]</scope>
    <source>
        <strain evidence="2 3">2ac9</strain>
    </source>
</reference>
<dbReference type="EMBL" id="CM001488">
    <property type="protein sequence ID" value="EIM62670.1"/>
    <property type="molecule type" value="Genomic_DNA"/>
</dbReference>